<evidence type="ECO:0000256" key="1">
    <source>
        <dbReference type="SAM" id="MobiDB-lite"/>
    </source>
</evidence>
<keyword evidence="2" id="KW-0472">Membrane</keyword>
<feature type="region of interest" description="Disordered" evidence="1">
    <location>
        <begin position="1"/>
        <end position="30"/>
    </location>
</feature>
<dbReference type="AlphaFoldDB" id="A0AAW0D0B1"/>
<feature type="compositionally biased region" description="Polar residues" evidence="1">
    <location>
        <begin position="249"/>
        <end position="259"/>
    </location>
</feature>
<feature type="region of interest" description="Disordered" evidence="1">
    <location>
        <begin position="62"/>
        <end position="142"/>
    </location>
</feature>
<keyword evidence="4" id="KW-1185">Reference proteome</keyword>
<sequence length="285" mass="29206">MSTQRGSGSSYERRNWSSGIDVGSAVGRSSWAPTSATLYLHWTGASEDTPTTYRVKDTLASAATTTASPTVVNNRSDDQAAGQSSTNDGSTVSPSSSNSNSTATSTTADPNSTGTAGEDTATPSRPPVRANAPGEETTELVTSTISIESTITSGGSVVGTTTILSTSTGTVVRTIPPGPSSASIPAGASSQNVPAAMIGGIVGGVVALILSAILIFCLVRRRRKRTIEFYNATPYSFSVAGAGVQSNTAGTSDWIQSPTSEHRVSPDDRRDPSELSFSSDERVSA</sequence>
<evidence type="ECO:0000313" key="4">
    <source>
        <dbReference type="Proteomes" id="UP001383192"/>
    </source>
</evidence>
<feature type="transmembrane region" description="Helical" evidence="2">
    <location>
        <begin position="195"/>
        <end position="219"/>
    </location>
</feature>
<protein>
    <recommendedName>
        <fullName evidence="5">Mid2 domain-containing protein</fullName>
    </recommendedName>
</protein>
<keyword evidence="2" id="KW-0812">Transmembrane</keyword>
<evidence type="ECO:0000313" key="3">
    <source>
        <dbReference type="EMBL" id="KAK7045531.1"/>
    </source>
</evidence>
<name>A0AAW0D0B1_9AGAR</name>
<evidence type="ECO:0000256" key="2">
    <source>
        <dbReference type="SAM" id="Phobius"/>
    </source>
</evidence>
<comment type="caution">
    <text evidence="3">The sequence shown here is derived from an EMBL/GenBank/DDBJ whole genome shotgun (WGS) entry which is preliminary data.</text>
</comment>
<proteinExistence type="predicted"/>
<feature type="compositionally biased region" description="Basic and acidic residues" evidence="1">
    <location>
        <begin position="260"/>
        <end position="285"/>
    </location>
</feature>
<dbReference type="Proteomes" id="UP001383192">
    <property type="component" value="Unassembled WGS sequence"/>
</dbReference>
<gene>
    <name evidence="3" type="ORF">VNI00_007363</name>
</gene>
<feature type="compositionally biased region" description="Low complexity" evidence="1">
    <location>
        <begin position="84"/>
        <end position="113"/>
    </location>
</feature>
<evidence type="ECO:0008006" key="5">
    <source>
        <dbReference type="Google" id="ProtNLM"/>
    </source>
</evidence>
<reference evidence="3 4" key="1">
    <citation type="submission" date="2024-01" db="EMBL/GenBank/DDBJ databases">
        <title>A draft genome for a cacao thread blight-causing isolate of Paramarasmius palmivorus.</title>
        <authorList>
            <person name="Baruah I.K."/>
            <person name="Bukari Y."/>
            <person name="Amoako-Attah I."/>
            <person name="Meinhardt L.W."/>
            <person name="Bailey B.A."/>
            <person name="Cohen S.P."/>
        </authorList>
    </citation>
    <scope>NUCLEOTIDE SEQUENCE [LARGE SCALE GENOMIC DNA]</scope>
    <source>
        <strain evidence="3 4">GH-12</strain>
    </source>
</reference>
<accession>A0AAW0D0B1</accession>
<feature type="compositionally biased region" description="Polar residues" evidence="1">
    <location>
        <begin position="1"/>
        <end position="10"/>
    </location>
</feature>
<dbReference type="EMBL" id="JAYKXP010000024">
    <property type="protein sequence ID" value="KAK7045531.1"/>
    <property type="molecule type" value="Genomic_DNA"/>
</dbReference>
<feature type="region of interest" description="Disordered" evidence="1">
    <location>
        <begin position="249"/>
        <end position="285"/>
    </location>
</feature>
<keyword evidence="2" id="KW-1133">Transmembrane helix</keyword>
<organism evidence="3 4">
    <name type="scientific">Paramarasmius palmivorus</name>
    <dbReference type="NCBI Taxonomy" id="297713"/>
    <lineage>
        <taxon>Eukaryota</taxon>
        <taxon>Fungi</taxon>
        <taxon>Dikarya</taxon>
        <taxon>Basidiomycota</taxon>
        <taxon>Agaricomycotina</taxon>
        <taxon>Agaricomycetes</taxon>
        <taxon>Agaricomycetidae</taxon>
        <taxon>Agaricales</taxon>
        <taxon>Marasmiineae</taxon>
        <taxon>Marasmiaceae</taxon>
        <taxon>Paramarasmius</taxon>
    </lineage>
</organism>
<dbReference type="CDD" id="cd12087">
    <property type="entry name" value="TM_EGFR-like"/>
    <property type="match status" value="1"/>
</dbReference>